<feature type="binding site" evidence="17">
    <location>
        <position position="359"/>
    </location>
    <ligand>
        <name>(6S)-NADPHX</name>
        <dbReference type="ChEBI" id="CHEBI:64076"/>
    </ligand>
</feature>
<feature type="binding site" evidence="18">
    <location>
        <position position="120"/>
    </location>
    <ligand>
        <name>K(+)</name>
        <dbReference type="ChEBI" id="CHEBI:29103"/>
    </ligand>
</feature>
<dbReference type="EC" id="5.1.99.6" evidence="19"/>
<feature type="binding site" evidence="17">
    <location>
        <position position="250"/>
    </location>
    <ligand>
        <name>(6S)-NADPHX</name>
        <dbReference type="ChEBI" id="CHEBI:64076"/>
    </ligand>
</feature>
<evidence type="ECO:0000256" key="3">
    <source>
        <dbReference type="ARBA" id="ARBA00006001"/>
    </source>
</evidence>
<evidence type="ECO:0000256" key="10">
    <source>
        <dbReference type="ARBA" id="ARBA00023027"/>
    </source>
</evidence>
<feature type="domain" description="YjeF C-terminal" evidence="20">
    <location>
        <begin position="215"/>
        <end position="486"/>
    </location>
</feature>
<comment type="function">
    <text evidence="14 19">Bifunctional enzyme that catalyzes the epimerization of the S- and R-forms of NAD(P)HX and the dehydration of the S-form of NAD(P)HX at the expense of ADP, which is converted to AMP. This allows the repair of both epimers of NAD(P)HX, a damaged form of NAD(P)H that is a result of enzymatic or heat-dependent hydration.</text>
</comment>
<feature type="binding site" evidence="18">
    <location>
        <position position="58"/>
    </location>
    <ligand>
        <name>K(+)</name>
        <dbReference type="ChEBI" id="CHEBI:29103"/>
    </ligand>
</feature>
<organism evidence="22 23">
    <name type="scientific">Vogesella facilis</name>
    <dbReference type="NCBI Taxonomy" id="1655232"/>
    <lineage>
        <taxon>Bacteria</taxon>
        <taxon>Pseudomonadati</taxon>
        <taxon>Pseudomonadota</taxon>
        <taxon>Betaproteobacteria</taxon>
        <taxon>Neisseriales</taxon>
        <taxon>Chromobacteriaceae</taxon>
        <taxon>Vogesella</taxon>
    </lineage>
</organism>
<dbReference type="Pfam" id="PF03853">
    <property type="entry name" value="YjeF_N"/>
    <property type="match status" value="1"/>
</dbReference>
<comment type="function">
    <text evidence="18">Catalyzes the epimerization of the S- and R-forms of NAD(P)HX, a damaged form of NAD(P)H that is a result of enzymatic or heat-dependent hydration. This is a prerequisite for the S-specific NAD(P)H-hydrate dehydratase to allow the repair of both epimers of NAD(P)HX.</text>
</comment>
<evidence type="ECO:0000256" key="12">
    <source>
        <dbReference type="ARBA" id="ARBA00023239"/>
    </source>
</evidence>
<dbReference type="InterPro" id="IPR030677">
    <property type="entry name" value="Nnr"/>
</dbReference>
<reference evidence="23" key="1">
    <citation type="journal article" date="2019" name="Int. J. Syst. Evol. Microbiol.">
        <title>The Global Catalogue of Microorganisms (GCM) 10K type strain sequencing project: providing services to taxonomists for standard genome sequencing and annotation.</title>
        <authorList>
            <consortium name="The Broad Institute Genomics Platform"/>
            <consortium name="The Broad Institute Genome Sequencing Center for Infectious Disease"/>
            <person name="Wu L."/>
            <person name="Ma J."/>
        </authorList>
    </citation>
    <scope>NUCLEOTIDE SEQUENCE [LARGE SCALE GENOMIC DNA]</scope>
    <source>
        <strain evidence="23">KCTC 42742</strain>
    </source>
</reference>
<comment type="subunit">
    <text evidence="17">Homotetramer.</text>
</comment>
<dbReference type="InterPro" id="IPR004443">
    <property type="entry name" value="YjeF_N_dom"/>
</dbReference>
<comment type="cofactor">
    <cofactor evidence="18 19">
        <name>K(+)</name>
        <dbReference type="ChEBI" id="CHEBI:29103"/>
    </cofactor>
    <text evidence="18 19">Binds 1 potassium ion per subunit.</text>
</comment>
<comment type="similarity">
    <text evidence="17">Belongs to the NnrD/CARKD family.</text>
</comment>
<comment type="catalytic activity">
    <reaction evidence="2 18 19">
        <text>(6R)-NADPHX = (6S)-NADPHX</text>
        <dbReference type="Rhea" id="RHEA:32227"/>
        <dbReference type="ChEBI" id="CHEBI:64076"/>
        <dbReference type="ChEBI" id="CHEBI:64077"/>
        <dbReference type="EC" id="5.1.99.6"/>
    </reaction>
</comment>
<comment type="similarity">
    <text evidence="3 19">In the N-terminal section; belongs to the NnrE/AIBP family.</text>
</comment>
<dbReference type="EMBL" id="JBHRXN010000032">
    <property type="protein sequence ID" value="MFC3533420.1"/>
    <property type="molecule type" value="Genomic_DNA"/>
</dbReference>
<keyword evidence="13" id="KW-0511">Multifunctional enzyme</keyword>
<dbReference type="Gene3D" id="3.40.1190.20">
    <property type="match status" value="1"/>
</dbReference>
<evidence type="ECO:0000256" key="1">
    <source>
        <dbReference type="ARBA" id="ARBA00000013"/>
    </source>
</evidence>
<evidence type="ECO:0000259" key="20">
    <source>
        <dbReference type="PROSITE" id="PS51383"/>
    </source>
</evidence>
<dbReference type="RefSeq" id="WP_386093123.1">
    <property type="nucleotide sequence ID" value="NZ_JBHRXN010000032.1"/>
</dbReference>
<dbReference type="NCBIfam" id="TIGR00197">
    <property type="entry name" value="yjeF_nterm"/>
    <property type="match status" value="1"/>
</dbReference>
<comment type="catalytic activity">
    <reaction evidence="16 17 19">
        <text>(6S)-NADPHX + ADP = AMP + phosphate + NADPH + H(+)</text>
        <dbReference type="Rhea" id="RHEA:32235"/>
        <dbReference type="ChEBI" id="CHEBI:15378"/>
        <dbReference type="ChEBI" id="CHEBI:43474"/>
        <dbReference type="ChEBI" id="CHEBI:57783"/>
        <dbReference type="ChEBI" id="CHEBI:64076"/>
        <dbReference type="ChEBI" id="CHEBI:456215"/>
        <dbReference type="ChEBI" id="CHEBI:456216"/>
        <dbReference type="EC" id="4.2.1.136"/>
    </reaction>
</comment>
<sequence>MNPHTDILDLPALRQLELAADAAGLALMQRAADSIATWVSKHYPPASRILAAVGPGNNGGDALFAACRLRRAGYAVEVLLPAPGNAAVQAALAEWQALGGSVRPTLPASSRAQSPELLLDGLFGVGLSRPLQDDWRELVAALDRLPCRKLAIDVPSGLDAYSGQPQGAALHADVTLSLLCPKPGLYTAAGPDHCGEVLIDELGCPATLYPPAAGTLALPDAAPLRRRRDSHKGSHGVLSIIGGAAGMTGAALLAGRAALAMGAGKIFVHPLDRALTLDPLCPELMLRPWQHNLRIPEQHQLVVGPGLGLSDQAHAALARALQHPGALLLDADGLNLLAADHALQQLLLQRSGATILTPHPTEAARLLDSDTASVQADRVGAVRELSQRFGCVVLLKGCGTLLARYGQPYRLLQRGSPSLAVAGQGDVLAGAIAALLAQGLAPLDAAHLAADVHASAGEHYSTQAGGPIGLTSHTLLPLMTQELNRRVSNSGVPPF</sequence>
<dbReference type="PROSITE" id="PS01050">
    <property type="entry name" value="YJEF_C_2"/>
    <property type="match status" value="1"/>
</dbReference>
<comment type="similarity">
    <text evidence="4 19">In the C-terminal section; belongs to the NnrD/CARKD family.</text>
</comment>
<evidence type="ECO:0000313" key="22">
    <source>
        <dbReference type="EMBL" id="MFC3533420.1"/>
    </source>
</evidence>
<evidence type="ECO:0000256" key="14">
    <source>
        <dbReference type="ARBA" id="ARBA00025153"/>
    </source>
</evidence>
<keyword evidence="5 18" id="KW-0479">Metal-binding</keyword>
<dbReference type="PROSITE" id="PS51385">
    <property type="entry name" value="YJEF_N"/>
    <property type="match status" value="1"/>
</dbReference>
<dbReference type="PANTHER" id="PTHR12592:SF0">
    <property type="entry name" value="ATP-DEPENDENT (S)-NAD(P)H-HYDRATE DEHYDRATASE"/>
    <property type="match status" value="1"/>
</dbReference>
<dbReference type="Gene3D" id="3.40.50.10260">
    <property type="entry name" value="YjeF N-terminal domain"/>
    <property type="match status" value="1"/>
</dbReference>
<evidence type="ECO:0000256" key="11">
    <source>
        <dbReference type="ARBA" id="ARBA00023235"/>
    </source>
</evidence>
<evidence type="ECO:0000259" key="21">
    <source>
        <dbReference type="PROSITE" id="PS51385"/>
    </source>
</evidence>
<keyword evidence="7 17" id="KW-0067">ATP-binding</keyword>
<keyword evidence="11 18" id="KW-0413">Isomerase</keyword>
<evidence type="ECO:0000313" key="23">
    <source>
        <dbReference type="Proteomes" id="UP001595741"/>
    </source>
</evidence>
<feature type="binding site" evidence="18">
    <location>
        <begin position="124"/>
        <end position="130"/>
    </location>
    <ligand>
        <name>(6S)-NADPHX</name>
        <dbReference type="ChEBI" id="CHEBI:64076"/>
    </ligand>
</feature>
<evidence type="ECO:0000256" key="9">
    <source>
        <dbReference type="ARBA" id="ARBA00022958"/>
    </source>
</evidence>
<dbReference type="CDD" id="cd01171">
    <property type="entry name" value="YXKO-related"/>
    <property type="match status" value="1"/>
</dbReference>
<gene>
    <name evidence="18" type="primary">nnrE</name>
    <name evidence="17" type="synonym">nnrD</name>
    <name evidence="22" type="ORF">ACFOLG_14665</name>
</gene>
<comment type="catalytic activity">
    <reaction evidence="1 18 19">
        <text>(6R)-NADHX = (6S)-NADHX</text>
        <dbReference type="Rhea" id="RHEA:32215"/>
        <dbReference type="ChEBI" id="CHEBI:64074"/>
        <dbReference type="ChEBI" id="CHEBI:64075"/>
        <dbReference type="EC" id="5.1.99.6"/>
    </reaction>
</comment>
<dbReference type="EC" id="4.2.1.136" evidence="19"/>
<dbReference type="Proteomes" id="UP001595741">
    <property type="component" value="Unassembled WGS sequence"/>
</dbReference>
<evidence type="ECO:0000256" key="18">
    <source>
        <dbReference type="HAMAP-Rule" id="MF_01966"/>
    </source>
</evidence>
<comment type="similarity">
    <text evidence="18">Belongs to the NnrE/AIBP family.</text>
</comment>
<evidence type="ECO:0000256" key="15">
    <source>
        <dbReference type="ARBA" id="ARBA00048238"/>
    </source>
</evidence>
<evidence type="ECO:0000256" key="6">
    <source>
        <dbReference type="ARBA" id="ARBA00022741"/>
    </source>
</evidence>
<evidence type="ECO:0000256" key="7">
    <source>
        <dbReference type="ARBA" id="ARBA00022840"/>
    </source>
</evidence>
<keyword evidence="23" id="KW-1185">Reference proteome</keyword>
<evidence type="ECO:0000256" key="13">
    <source>
        <dbReference type="ARBA" id="ARBA00023268"/>
    </source>
</evidence>
<evidence type="ECO:0000256" key="17">
    <source>
        <dbReference type="HAMAP-Rule" id="MF_01965"/>
    </source>
</evidence>
<protein>
    <recommendedName>
        <fullName evidence="19">Bifunctional NAD(P)H-hydrate repair enzyme</fullName>
    </recommendedName>
    <alternativeName>
        <fullName evidence="19">Nicotinamide nucleotide repair protein</fullName>
    </alternativeName>
    <domain>
        <recommendedName>
            <fullName evidence="19">ADP-dependent (S)-NAD(P)H-hydrate dehydratase</fullName>
            <ecNumber evidence="19">4.2.1.136</ecNumber>
        </recommendedName>
        <alternativeName>
            <fullName evidence="19">ADP-dependent NAD(P)HX dehydratase</fullName>
        </alternativeName>
    </domain>
    <domain>
        <recommendedName>
            <fullName evidence="19">NAD(P)H-hydrate epimerase</fullName>
            <ecNumber evidence="19">5.1.99.6</ecNumber>
        </recommendedName>
    </domain>
</protein>
<dbReference type="PIRSF" id="PIRSF017184">
    <property type="entry name" value="Nnr"/>
    <property type="match status" value="1"/>
</dbReference>
<feature type="binding site" evidence="17">
    <location>
        <position position="426"/>
    </location>
    <ligand>
        <name>(6S)-NADPHX</name>
        <dbReference type="ChEBI" id="CHEBI:64076"/>
    </ligand>
</feature>
<feature type="binding site" evidence="18">
    <location>
        <position position="153"/>
    </location>
    <ligand>
        <name>(6S)-NADPHX</name>
        <dbReference type="ChEBI" id="CHEBI:64076"/>
    </ligand>
</feature>
<keyword evidence="12 17" id="KW-0456">Lyase</keyword>
<keyword evidence="9 18" id="KW-0630">Potassium</keyword>
<feature type="binding site" evidence="17">
    <location>
        <position position="425"/>
    </location>
    <ligand>
        <name>AMP</name>
        <dbReference type="ChEBI" id="CHEBI:456215"/>
    </ligand>
</feature>
<dbReference type="PANTHER" id="PTHR12592">
    <property type="entry name" value="ATP-DEPENDENT (S)-NAD(P)H-HYDRATE DEHYDRATASE FAMILY MEMBER"/>
    <property type="match status" value="1"/>
</dbReference>
<dbReference type="InterPro" id="IPR036652">
    <property type="entry name" value="YjeF_N_dom_sf"/>
</dbReference>
<accession>A0ABV7RGT3</accession>
<feature type="domain" description="YjeF N-terminal" evidence="21">
    <location>
        <begin position="13"/>
        <end position="210"/>
    </location>
</feature>
<comment type="caution">
    <text evidence="22">The sequence shown here is derived from an EMBL/GenBank/DDBJ whole genome shotgun (WGS) entry which is preliminary data.</text>
</comment>
<evidence type="ECO:0000256" key="5">
    <source>
        <dbReference type="ARBA" id="ARBA00022723"/>
    </source>
</evidence>
<feature type="binding site" evidence="17">
    <location>
        <begin position="396"/>
        <end position="400"/>
    </location>
    <ligand>
        <name>AMP</name>
        <dbReference type="ChEBI" id="CHEBI:456215"/>
    </ligand>
</feature>
<dbReference type="InterPro" id="IPR017953">
    <property type="entry name" value="Carbohydrate_kinase_pred_CS"/>
</dbReference>
<evidence type="ECO:0000256" key="8">
    <source>
        <dbReference type="ARBA" id="ARBA00022857"/>
    </source>
</evidence>
<keyword evidence="10 17" id="KW-0520">NAD</keyword>
<comment type="caution">
    <text evidence="18">Lacks conserved residue(s) required for the propagation of feature annotation.</text>
</comment>
<dbReference type="NCBIfam" id="TIGR00196">
    <property type="entry name" value="yjeF_cterm"/>
    <property type="match status" value="1"/>
</dbReference>
<dbReference type="SUPFAM" id="SSF64153">
    <property type="entry name" value="YjeF N-terminal domain-like"/>
    <property type="match status" value="1"/>
</dbReference>
<dbReference type="InterPro" id="IPR029056">
    <property type="entry name" value="Ribokinase-like"/>
</dbReference>
<name>A0ABV7RGT3_9NEIS</name>
<proteinExistence type="inferred from homology"/>
<dbReference type="SUPFAM" id="SSF53613">
    <property type="entry name" value="Ribokinase-like"/>
    <property type="match status" value="1"/>
</dbReference>
<comment type="function">
    <text evidence="17">Catalyzes the dehydration of the S-form of NAD(P)HX at the expense of ADP, which is converted to AMP. Together with NAD(P)HX epimerase, which catalyzes the epimerization of the S- and R-forms, the enzyme allows the repair of both epimers of NAD(P)HX, a damaged form of NAD(P)H that is a result of enzymatic or heat-dependent hydration.</text>
</comment>
<evidence type="ECO:0000256" key="2">
    <source>
        <dbReference type="ARBA" id="ARBA00000909"/>
    </source>
</evidence>
<feature type="binding site" evidence="17">
    <location>
        <position position="306"/>
    </location>
    <ligand>
        <name>(6S)-NADPHX</name>
        <dbReference type="ChEBI" id="CHEBI:64076"/>
    </ligand>
</feature>
<comment type="catalytic activity">
    <reaction evidence="15 17 19">
        <text>(6S)-NADHX + ADP = AMP + phosphate + NADH + H(+)</text>
        <dbReference type="Rhea" id="RHEA:32223"/>
        <dbReference type="ChEBI" id="CHEBI:15378"/>
        <dbReference type="ChEBI" id="CHEBI:43474"/>
        <dbReference type="ChEBI" id="CHEBI:57945"/>
        <dbReference type="ChEBI" id="CHEBI:64074"/>
        <dbReference type="ChEBI" id="CHEBI:456215"/>
        <dbReference type="ChEBI" id="CHEBI:456216"/>
        <dbReference type="EC" id="4.2.1.136"/>
    </reaction>
</comment>
<dbReference type="HAMAP" id="MF_01966">
    <property type="entry name" value="NADHX_epimerase"/>
    <property type="match status" value="1"/>
</dbReference>
<feature type="binding site" evidence="18">
    <location>
        <begin position="57"/>
        <end position="61"/>
    </location>
    <ligand>
        <name>(6S)-NADPHX</name>
        <dbReference type="ChEBI" id="CHEBI:64076"/>
    </ligand>
</feature>
<dbReference type="PROSITE" id="PS51383">
    <property type="entry name" value="YJEF_C_3"/>
    <property type="match status" value="1"/>
</dbReference>
<dbReference type="HAMAP" id="MF_01965">
    <property type="entry name" value="NADHX_dehydratase"/>
    <property type="match status" value="1"/>
</dbReference>
<feature type="binding site" evidence="18">
    <location>
        <position position="156"/>
    </location>
    <ligand>
        <name>K(+)</name>
        <dbReference type="ChEBI" id="CHEBI:29103"/>
    </ligand>
</feature>
<keyword evidence="6 17" id="KW-0547">Nucleotide-binding</keyword>
<keyword evidence="8 17" id="KW-0521">NADP</keyword>
<comment type="cofactor">
    <cofactor evidence="17">
        <name>Mg(2+)</name>
        <dbReference type="ChEBI" id="CHEBI:18420"/>
    </cofactor>
</comment>
<evidence type="ECO:0000256" key="16">
    <source>
        <dbReference type="ARBA" id="ARBA00049209"/>
    </source>
</evidence>
<evidence type="ECO:0000256" key="4">
    <source>
        <dbReference type="ARBA" id="ARBA00009524"/>
    </source>
</evidence>
<dbReference type="InterPro" id="IPR000631">
    <property type="entry name" value="CARKD"/>
</dbReference>
<evidence type="ECO:0000256" key="19">
    <source>
        <dbReference type="PIRNR" id="PIRNR017184"/>
    </source>
</evidence>
<dbReference type="Pfam" id="PF01256">
    <property type="entry name" value="Carb_kinase"/>
    <property type="match status" value="1"/>
</dbReference>